<evidence type="ECO:0000313" key="6">
    <source>
        <dbReference type="EMBL" id="TDY00059.1"/>
    </source>
</evidence>
<evidence type="ECO:0000256" key="1">
    <source>
        <dbReference type="ARBA" id="ARBA00010748"/>
    </source>
</evidence>
<dbReference type="InterPro" id="IPR000688">
    <property type="entry name" value="HypA/HybF"/>
</dbReference>
<dbReference type="GO" id="GO:0016151">
    <property type="term" value="F:nickel cation binding"/>
    <property type="evidence" value="ECO:0007669"/>
    <property type="project" value="UniProtKB-UniRule"/>
</dbReference>
<keyword evidence="3 5" id="KW-0479">Metal-binding</keyword>
<proteinExistence type="inferred from homology"/>
<dbReference type="AlphaFoldDB" id="A0A4R8IRD5"/>
<evidence type="ECO:0000256" key="3">
    <source>
        <dbReference type="ARBA" id="ARBA00022723"/>
    </source>
</evidence>
<dbReference type="Gene3D" id="3.30.2320.80">
    <property type="match status" value="1"/>
</dbReference>
<feature type="binding site" evidence="5">
    <location>
        <position position="2"/>
    </location>
    <ligand>
        <name>Ni(2+)</name>
        <dbReference type="ChEBI" id="CHEBI:49786"/>
    </ligand>
</feature>
<comment type="similarity">
    <text evidence="1 5">Belongs to the HypA/HybF family.</text>
</comment>
<dbReference type="InterPro" id="IPR020538">
    <property type="entry name" value="Hydgase_Ni_incorp_HypA/HybF_CS"/>
</dbReference>
<evidence type="ECO:0000256" key="5">
    <source>
        <dbReference type="HAMAP-Rule" id="MF_00213"/>
    </source>
</evidence>
<evidence type="ECO:0000313" key="7">
    <source>
        <dbReference type="Proteomes" id="UP000294914"/>
    </source>
</evidence>
<keyword evidence="7" id="KW-1185">Reference proteome</keyword>
<feature type="binding site" evidence="5">
    <location>
        <position position="76"/>
    </location>
    <ligand>
        <name>Zn(2+)</name>
        <dbReference type="ChEBI" id="CHEBI:29105"/>
    </ligand>
</feature>
<protein>
    <recommendedName>
        <fullName evidence="5">Hydrogenase maturation factor HypA</fullName>
    </recommendedName>
</protein>
<dbReference type="PANTHER" id="PTHR34535:SF3">
    <property type="entry name" value="HYDROGENASE MATURATION FACTOR HYPA"/>
    <property type="match status" value="1"/>
</dbReference>
<evidence type="ECO:0000256" key="4">
    <source>
        <dbReference type="ARBA" id="ARBA00022833"/>
    </source>
</evidence>
<comment type="caution">
    <text evidence="6">The sequence shown here is derived from an EMBL/GenBank/DDBJ whole genome shotgun (WGS) entry which is preliminary data.</text>
</comment>
<gene>
    <name evidence="5" type="primary">hypA</name>
    <name evidence="6" type="ORF">EDC23_2223</name>
</gene>
<dbReference type="PIRSF" id="PIRSF004761">
    <property type="entry name" value="Hydrgn_mat_HypA"/>
    <property type="match status" value="1"/>
</dbReference>
<comment type="function">
    <text evidence="5">Involved in the maturation of [NiFe] hydrogenases. Required for nickel insertion into the metal center of the hydrogenase.</text>
</comment>
<dbReference type="RefSeq" id="WP_134084490.1">
    <property type="nucleotide sequence ID" value="NZ_SOQX01000006.1"/>
</dbReference>
<dbReference type="HAMAP" id="MF_00213">
    <property type="entry name" value="HypA_HybF"/>
    <property type="match status" value="1"/>
</dbReference>
<evidence type="ECO:0000256" key="2">
    <source>
        <dbReference type="ARBA" id="ARBA00022596"/>
    </source>
</evidence>
<dbReference type="EMBL" id="SOQX01000006">
    <property type="protein sequence ID" value="TDY00059.1"/>
    <property type="molecule type" value="Genomic_DNA"/>
</dbReference>
<dbReference type="PANTHER" id="PTHR34535">
    <property type="entry name" value="HYDROGENASE MATURATION FACTOR HYPA"/>
    <property type="match status" value="1"/>
</dbReference>
<name>A0A4R8IRD5_9GAMM</name>
<feature type="binding site" evidence="5">
    <location>
        <position position="93"/>
    </location>
    <ligand>
        <name>Zn(2+)</name>
        <dbReference type="ChEBI" id="CHEBI:29105"/>
    </ligand>
</feature>
<keyword evidence="2 5" id="KW-0533">Nickel</keyword>
<organism evidence="6 7">
    <name type="scientific">Thiohalophilus thiocyanatoxydans</name>
    <dbReference type="NCBI Taxonomy" id="381308"/>
    <lineage>
        <taxon>Bacteria</taxon>
        <taxon>Pseudomonadati</taxon>
        <taxon>Pseudomonadota</taxon>
        <taxon>Gammaproteobacteria</taxon>
        <taxon>Thiohalomonadales</taxon>
        <taxon>Thiohalophilaceae</taxon>
        <taxon>Thiohalophilus</taxon>
    </lineage>
</organism>
<sequence length="124" mass="13552">MHELSICQSMLSQIERVAQENRADAVHRITVQIGPLSGIEPQLLQQAFPIAMAGSIAEAATLEIELLPIRLECRQCGAESEATSANKLICGHCGHWQTRLLSGDEMLLASLELDRATDKETATR</sequence>
<dbReference type="PROSITE" id="PS01249">
    <property type="entry name" value="HYPA"/>
    <property type="match status" value="1"/>
</dbReference>
<keyword evidence="4 5" id="KW-0862">Zinc</keyword>
<feature type="binding site" evidence="5">
    <location>
        <position position="73"/>
    </location>
    <ligand>
        <name>Zn(2+)</name>
        <dbReference type="ChEBI" id="CHEBI:29105"/>
    </ligand>
</feature>
<dbReference type="GO" id="GO:0051604">
    <property type="term" value="P:protein maturation"/>
    <property type="evidence" value="ECO:0007669"/>
    <property type="project" value="InterPro"/>
</dbReference>
<dbReference type="OrthoDB" id="288014at2"/>
<feature type="binding site" evidence="5">
    <location>
        <position position="90"/>
    </location>
    <ligand>
        <name>Zn(2+)</name>
        <dbReference type="ChEBI" id="CHEBI:29105"/>
    </ligand>
</feature>
<dbReference type="NCBIfam" id="TIGR00100">
    <property type="entry name" value="hypA"/>
    <property type="match status" value="1"/>
</dbReference>
<dbReference type="Proteomes" id="UP000294914">
    <property type="component" value="Unassembled WGS sequence"/>
</dbReference>
<accession>A0A4R8IRD5</accession>
<reference evidence="6 7" key="1">
    <citation type="submission" date="2019-03" db="EMBL/GenBank/DDBJ databases">
        <title>Genomic Encyclopedia of Type Strains, Phase IV (KMG-IV): sequencing the most valuable type-strain genomes for metagenomic binning, comparative biology and taxonomic classification.</title>
        <authorList>
            <person name="Goeker M."/>
        </authorList>
    </citation>
    <scope>NUCLEOTIDE SEQUENCE [LARGE SCALE GENOMIC DNA]</scope>
    <source>
        <strain evidence="6 7">DSM 16326</strain>
    </source>
</reference>
<dbReference type="Pfam" id="PF01155">
    <property type="entry name" value="HypA"/>
    <property type="match status" value="1"/>
</dbReference>
<dbReference type="GO" id="GO:0008270">
    <property type="term" value="F:zinc ion binding"/>
    <property type="evidence" value="ECO:0007669"/>
    <property type="project" value="UniProtKB-UniRule"/>
</dbReference>